<dbReference type="PROSITE" id="PS51918">
    <property type="entry name" value="RADICAL_SAM"/>
    <property type="match status" value="1"/>
</dbReference>
<evidence type="ECO:0000256" key="3">
    <source>
        <dbReference type="ARBA" id="ARBA00022723"/>
    </source>
</evidence>
<dbReference type="SUPFAM" id="SSF102114">
    <property type="entry name" value="Radical SAM enzymes"/>
    <property type="match status" value="1"/>
</dbReference>
<evidence type="ECO:0000259" key="8">
    <source>
        <dbReference type="PROSITE" id="PS51918"/>
    </source>
</evidence>
<dbReference type="InterPro" id="IPR024924">
    <property type="entry name" value="7-CO-7-deazaguanine_synth-like"/>
</dbReference>
<sequence>MEPLRHISTRQLAERLRISEIFISLQGESTAVGLPTVFVRLTGCPLRCQYCDTEYAFRGGEFMATNDVVAQVARYQVQHVTVTGGEPMAQPACVPLLERLCDAGYKVSLETSGALDISQVDTRVMKVIDLKTPGSGEVDKNRFENLQYLAPRDQVKFVICDHEDYLWACRILEQYQIATRCEVLFSPSYDQQDASELAGWILADRLQVRFQIQLHKILWGNEPGR</sequence>
<dbReference type="Gene3D" id="3.20.20.70">
    <property type="entry name" value="Aldolase class I"/>
    <property type="match status" value="1"/>
</dbReference>
<evidence type="ECO:0000256" key="2">
    <source>
        <dbReference type="ARBA" id="ARBA00022691"/>
    </source>
</evidence>
<evidence type="ECO:0000256" key="6">
    <source>
        <dbReference type="ARBA" id="ARBA00023014"/>
    </source>
</evidence>
<keyword evidence="6" id="KW-0411">Iron-sulfur</keyword>
<dbReference type="EC" id="4.3.99.3" evidence="9"/>
<dbReference type="Pfam" id="PF04055">
    <property type="entry name" value="Radical_SAM"/>
    <property type="match status" value="1"/>
</dbReference>
<keyword evidence="1" id="KW-0004">4Fe-4S</keyword>
<keyword evidence="3" id="KW-0479">Metal-binding</keyword>
<keyword evidence="7 9" id="KW-0456">Lyase</keyword>
<gene>
    <name evidence="9" type="ORF">MNBD_GAMMA15-2197</name>
</gene>
<evidence type="ECO:0000256" key="5">
    <source>
        <dbReference type="ARBA" id="ARBA00023004"/>
    </source>
</evidence>
<keyword evidence="4" id="KW-0460">Magnesium</keyword>
<dbReference type="PANTHER" id="PTHR42836">
    <property type="entry name" value="7-CARBOXY-7-DEAZAGUANINE SYNTHASE"/>
    <property type="match status" value="1"/>
</dbReference>
<organism evidence="9">
    <name type="scientific">hydrothermal vent metagenome</name>
    <dbReference type="NCBI Taxonomy" id="652676"/>
    <lineage>
        <taxon>unclassified sequences</taxon>
        <taxon>metagenomes</taxon>
        <taxon>ecological metagenomes</taxon>
    </lineage>
</organism>
<evidence type="ECO:0000313" key="9">
    <source>
        <dbReference type="EMBL" id="VAW77536.1"/>
    </source>
</evidence>
<keyword evidence="5" id="KW-0408">Iron</keyword>
<dbReference type="EMBL" id="UOFN01000077">
    <property type="protein sequence ID" value="VAW77536.1"/>
    <property type="molecule type" value="Genomic_DNA"/>
</dbReference>
<dbReference type="GO" id="GO:0051539">
    <property type="term" value="F:4 iron, 4 sulfur cluster binding"/>
    <property type="evidence" value="ECO:0007669"/>
    <property type="project" value="UniProtKB-KW"/>
</dbReference>
<protein>
    <submittedName>
        <fullName evidence="9">7-carboxy-7-deazaguanine synthase</fullName>
        <ecNumber evidence="9">4.3.99.3</ecNumber>
    </submittedName>
</protein>
<dbReference type="PIRSF" id="PIRSF000370">
    <property type="entry name" value="QueE"/>
    <property type="match status" value="1"/>
</dbReference>
<dbReference type="HAMAP" id="MF_00917">
    <property type="entry name" value="QueE"/>
    <property type="match status" value="1"/>
</dbReference>
<dbReference type="InterPro" id="IPR007197">
    <property type="entry name" value="rSAM"/>
</dbReference>
<dbReference type="GO" id="GO:0016829">
    <property type="term" value="F:lyase activity"/>
    <property type="evidence" value="ECO:0007669"/>
    <property type="project" value="UniProtKB-KW"/>
</dbReference>
<evidence type="ECO:0000256" key="7">
    <source>
        <dbReference type="ARBA" id="ARBA00023239"/>
    </source>
</evidence>
<accession>A0A3B0ZA30</accession>
<dbReference type="PANTHER" id="PTHR42836:SF1">
    <property type="entry name" value="7-CARBOXY-7-DEAZAGUANINE SYNTHASE"/>
    <property type="match status" value="1"/>
</dbReference>
<keyword evidence="2" id="KW-0949">S-adenosyl-L-methionine</keyword>
<proteinExistence type="inferred from homology"/>
<dbReference type="InterPro" id="IPR058240">
    <property type="entry name" value="rSAM_sf"/>
</dbReference>
<feature type="domain" description="Radical SAM core" evidence="8">
    <location>
        <begin position="31"/>
        <end position="225"/>
    </location>
</feature>
<dbReference type="AlphaFoldDB" id="A0A3B0ZA30"/>
<reference evidence="9" key="1">
    <citation type="submission" date="2018-06" db="EMBL/GenBank/DDBJ databases">
        <authorList>
            <person name="Zhirakovskaya E."/>
        </authorList>
    </citation>
    <scope>NUCLEOTIDE SEQUENCE</scope>
</reference>
<dbReference type="InterPro" id="IPR013785">
    <property type="entry name" value="Aldolase_TIM"/>
</dbReference>
<dbReference type="GO" id="GO:0046872">
    <property type="term" value="F:metal ion binding"/>
    <property type="evidence" value="ECO:0007669"/>
    <property type="project" value="UniProtKB-KW"/>
</dbReference>
<dbReference type="SFLD" id="SFLDS00029">
    <property type="entry name" value="Radical_SAM"/>
    <property type="match status" value="1"/>
</dbReference>
<name>A0A3B0ZA30_9ZZZZ</name>
<dbReference type="CDD" id="cd01335">
    <property type="entry name" value="Radical_SAM"/>
    <property type="match status" value="1"/>
</dbReference>
<evidence type="ECO:0000256" key="1">
    <source>
        <dbReference type="ARBA" id="ARBA00022485"/>
    </source>
</evidence>
<dbReference type="InterPro" id="IPR027621">
    <property type="entry name" value="rSAM_QueE_gams"/>
</dbReference>
<evidence type="ECO:0000256" key="4">
    <source>
        <dbReference type="ARBA" id="ARBA00022842"/>
    </source>
</evidence>
<dbReference type="NCBIfam" id="TIGR04349">
    <property type="entry name" value="rSAM_QueE_gams"/>
    <property type="match status" value="1"/>
</dbReference>